<dbReference type="EC" id="2.7.1.71" evidence="1"/>
<keyword evidence="1" id="KW-0808">Transferase</keyword>
<keyword evidence="1" id="KW-0418">Kinase</keyword>
<organism evidence="1 2">
    <name type="scientific">Antarcticirhabdus aurantiaca</name>
    <dbReference type="NCBI Taxonomy" id="2606717"/>
    <lineage>
        <taxon>Bacteria</taxon>
        <taxon>Pseudomonadati</taxon>
        <taxon>Pseudomonadota</taxon>
        <taxon>Alphaproteobacteria</taxon>
        <taxon>Hyphomicrobiales</taxon>
        <taxon>Aurantimonadaceae</taxon>
        <taxon>Antarcticirhabdus</taxon>
    </lineage>
</organism>
<dbReference type="EMBL" id="CP113520">
    <property type="protein sequence ID" value="WAJ29896.1"/>
    <property type="molecule type" value="Genomic_DNA"/>
</dbReference>
<reference evidence="1" key="1">
    <citation type="submission" date="2022-11" db="EMBL/GenBank/DDBJ databases">
        <title>beta-Carotene-producing bacterium, Jeongeuplla avenae sp. nov., alleviates the salt stress of Arabidopsis seedlings.</title>
        <authorList>
            <person name="Jiang L."/>
            <person name="Lee J."/>
        </authorList>
    </citation>
    <scope>NUCLEOTIDE SEQUENCE</scope>
    <source>
        <strain evidence="1">DY_R2A_6</strain>
    </source>
</reference>
<name>A0ACD4NSP1_9HYPH</name>
<proteinExistence type="predicted"/>
<accession>A0ACD4NSP1</accession>
<dbReference type="Proteomes" id="UP001163223">
    <property type="component" value="Chromosome"/>
</dbReference>
<evidence type="ECO:0000313" key="1">
    <source>
        <dbReference type="EMBL" id="WAJ29896.1"/>
    </source>
</evidence>
<gene>
    <name evidence="1" type="ORF">OXU80_06670</name>
</gene>
<sequence length="193" mass="21100">MTLTAEPDAIDARAIAERLGERSVVLVGLMGSGKTTVGRRLAQILDLPFVDSDNEIEAASRMSIAELFEAYGEPEFRALESRVVTRLAAEGRRVLATGGGAFMTPAIRDALKDRSITVWLRADLDTLMERVGRRGDRPLLKAPNPRAVMAGLIETRYPVYALADITIDSRNVRRETVATEIVSALVRHLDAKG</sequence>
<keyword evidence="2" id="KW-1185">Reference proteome</keyword>
<evidence type="ECO:0000313" key="2">
    <source>
        <dbReference type="Proteomes" id="UP001163223"/>
    </source>
</evidence>
<protein>
    <submittedName>
        <fullName evidence="1">Shikimate kinase</fullName>
        <ecNumber evidence="1">2.7.1.71</ecNumber>
    </submittedName>
</protein>